<feature type="compositionally biased region" description="Low complexity" evidence="4">
    <location>
        <begin position="454"/>
        <end position="464"/>
    </location>
</feature>
<evidence type="ECO:0000256" key="4">
    <source>
        <dbReference type="SAM" id="MobiDB-lite"/>
    </source>
</evidence>
<evidence type="ECO:0008006" key="7">
    <source>
        <dbReference type="Google" id="ProtNLM"/>
    </source>
</evidence>
<feature type="compositionally biased region" description="Basic and acidic residues" evidence="4">
    <location>
        <begin position="206"/>
        <end position="216"/>
    </location>
</feature>
<dbReference type="PANTHER" id="PTHR47138:SF1">
    <property type="entry name" value="PERILIPIN-1"/>
    <property type="match status" value="1"/>
</dbReference>
<dbReference type="GO" id="GO:0005811">
    <property type="term" value="C:lipid droplet"/>
    <property type="evidence" value="ECO:0007669"/>
    <property type="project" value="UniProtKB-SubCell"/>
</dbReference>
<comment type="similarity">
    <text evidence="2">Belongs to the perilipin family.</text>
</comment>
<dbReference type="AlphaFoldDB" id="A0AAV6GDY5"/>
<dbReference type="Gene3D" id="1.20.120.340">
    <property type="entry name" value="Flagellar protein FliS"/>
    <property type="match status" value="1"/>
</dbReference>
<protein>
    <recommendedName>
        <fullName evidence="7">Perilipin</fullName>
    </recommendedName>
</protein>
<dbReference type="GO" id="GO:0006629">
    <property type="term" value="P:lipid metabolic process"/>
    <property type="evidence" value="ECO:0007669"/>
    <property type="project" value="InterPro"/>
</dbReference>
<feature type="region of interest" description="Disordered" evidence="4">
    <location>
        <begin position="446"/>
        <end position="488"/>
    </location>
</feature>
<feature type="compositionally biased region" description="Polar residues" evidence="4">
    <location>
        <begin position="413"/>
        <end position="424"/>
    </location>
</feature>
<keyword evidence="6" id="KW-1185">Reference proteome</keyword>
<sequence length="488" mass="52233">MSYNNTVKMAPEKTPVRDEQQKQVNVFVRLFNLPVVSCTCEMMERTYSGTKQVHPLVSSVCEVYERGVRTAGNLAVRGIRPAIDKLEPQLIAANSLVCRGLDHLEERIPALQYSPEKLATGISEVMSSTVQTAKDGVTTPIITASDAVVSLASGGIQLTRSVLSDGALYVLNSRPVRLAEEGAGGALAIAEQLVDYILPPSADETGVEKKEGDVSKEQQSNDVSSPGPKPSLSRLSALVNTACSRAYSQTVTQIQRTSSQGQDLVARIPGVVSMARYAKQNLDAVSSTVLGLPGVLAGLFEEPQQSRQGLEGTGEPQQSGSRVKELLSGAGQQLQSAYVSVISGVKQAPKTSVGLAKDGADLVLGSLSSAKELLFTNISYYGRFSTREDKEASPTDTKEEQGGRNTPCDPFQPGQNGADTQGSSEPMEPQVSEEARLLRKKVLQDIPTQQRVVLSGSHRSLAHSSSKERSQGQTHLTTTTRSTHVIRE</sequence>
<evidence type="ECO:0000256" key="1">
    <source>
        <dbReference type="ARBA" id="ARBA00004502"/>
    </source>
</evidence>
<comment type="caution">
    <text evidence="5">The sequence shown here is derived from an EMBL/GenBank/DDBJ whole genome shotgun (WGS) entry which is preliminary data.</text>
</comment>
<dbReference type="SUPFAM" id="SSF109775">
    <property type="entry name" value="Mannose-6-phosphate receptor binding protein 1 (Tip47), C-terminal domain"/>
    <property type="match status" value="1"/>
</dbReference>
<accession>A0AAV6GDY5</accession>
<evidence type="ECO:0000256" key="3">
    <source>
        <dbReference type="ARBA" id="ARBA00022677"/>
    </source>
</evidence>
<evidence type="ECO:0000256" key="2">
    <source>
        <dbReference type="ARBA" id="ARBA00006311"/>
    </source>
</evidence>
<feature type="region of interest" description="Disordered" evidence="4">
    <location>
        <begin position="387"/>
        <end position="434"/>
    </location>
</feature>
<dbReference type="InterPro" id="IPR004279">
    <property type="entry name" value="Perilipin"/>
</dbReference>
<dbReference type="PANTHER" id="PTHR47138">
    <property type="entry name" value="PERILIPIN-1"/>
    <property type="match status" value="1"/>
</dbReference>
<feature type="compositionally biased region" description="Low complexity" evidence="4">
    <location>
        <begin position="471"/>
        <end position="488"/>
    </location>
</feature>
<name>A0AAV6GDY5_9TELE</name>
<organism evidence="5 6">
    <name type="scientific">Alosa alosa</name>
    <name type="common">allis shad</name>
    <dbReference type="NCBI Taxonomy" id="278164"/>
    <lineage>
        <taxon>Eukaryota</taxon>
        <taxon>Metazoa</taxon>
        <taxon>Chordata</taxon>
        <taxon>Craniata</taxon>
        <taxon>Vertebrata</taxon>
        <taxon>Euteleostomi</taxon>
        <taxon>Actinopterygii</taxon>
        <taxon>Neopterygii</taxon>
        <taxon>Teleostei</taxon>
        <taxon>Clupei</taxon>
        <taxon>Clupeiformes</taxon>
        <taxon>Clupeoidei</taxon>
        <taxon>Clupeidae</taxon>
        <taxon>Alosa</taxon>
    </lineage>
</organism>
<evidence type="ECO:0000313" key="5">
    <source>
        <dbReference type="EMBL" id="KAG5273150.1"/>
    </source>
</evidence>
<gene>
    <name evidence="5" type="ORF">AALO_G00148210</name>
</gene>
<feature type="region of interest" description="Disordered" evidence="4">
    <location>
        <begin position="204"/>
        <end position="233"/>
    </location>
</feature>
<dbReference type="Pfam" id="PF03036">
    <property type="entry name" value="Perilipin"/>
    <property type="match status" value="1"/>
</dbReference>
<dbReference type="InterPro" id="IPR042998">
    <property type="entry name" value="PLIN1"/>
</dbReference>
<keyword evidence="3" id="KW-0551">Lipid droplet</keyword>
<proteinExistence type="inferred from homology"/>
<feature type="compositionally biased region" description="Basic and acidic residues" evidence="4">
    <location>
        <begin position="387"/>
        <end position="402"/>
    </location>
</feature>
<comment type="subcellular location">
    <subcellularLocation>
        <location evidence="1">Lipid droplet</location>
    </subcellularLocation>
</comment>
<dbReference type="EMBL" id="JADWDJ010000011">
    <property type="protein sequence ID" value="KAG5273150.1"/>
    <property type="molecule type" value="Genomic_DNA"/>
</dbReference>
<reference evidence="5" key="1">
    <citation type="submission" date="2020-10" db="EMBL/GenBank/DDBJ databases">
        <title>Chromosome-scale genome assembly of the Allis shad, Alosa alosa.</title>
        <authorList>
            <person name="Margot Z."/>
            <person name="Christophe K."/>
            <person name="Cabau C."/>
            <person name="Louis A."/>
            <person name="Berthelot C."/>
            <person name="Parey E."/>
            <person name="Roest Crollius H."/>
            <person name="Montfort J."/>
            <person name="Robinson-Rechavi M."/>
            <person name="Bucao C."/>
            <person name="Bouchez O."/>
            <person name="Gislard M."/>
            <person name="Lluch J."/>
            <person name="Milhes M."/>
            <person name="Lampietro C."/>
            <person name="Lopez Roques C."/>
            <person name="Donnadieu C."/>
            <person name="Braasch I."/>
            <person name="Desvignes T."/>
            <person name="Postlethwait J."/>
            <person name="Bobe J."/>
            <person name="Guiguen Y."/>
        </authorList>
    </citation>
    <scope>NUCLEOTIDE SEQUENCE</scope>
    <source>
        <strain evidence="5">M-15738</strain>
        <tissue evidence="5">Blood</tissue>
    </source>
</reference>
<evidence type="ECO:0000313" key="6">
    <source>
        <dbReference type="Proteomes" id="UP000823561"/>
    </source>
</evidence>
<dbReference type="Proteomes" id="UP000823561">
    <property type="component" value="Chromosome 11"/>
</dbReference>